<dbReference type="AlphaFoldDB" id="A0A060JKT1"/>
<reference evidence="10 11" key="1">
    <citation type="journal article" date="2014" name="Int. J. Syst. Evol. Microbiol.">
        <title>Rhodoluna lacicola gen. nov., sp. nov., a planktonic freshwater bacterium with stream-lined genome.</title>
        <authorList>
            <person name="Hahn M."/>
            <person name="Schmidt J."/>
            <person name="Taipale S.J."/>
            <person name="Doolittle W.F."/>
            <person name="Koll U."/>
        </authorList>
    </citation>
    <scope>NUCLEOTIDE SEQUENCE [LARGE SCALE GENOMIC DNA]</scope>
    <source>
        <strain evidence="10 11">MWH-Ta8</strain>
    </source>
</reference>
<evidence type="ECO:0000313" key="11">
    <source>
        <dbReference type="Proteomes" id="UP000067708"/>
    </source>
</evidence>
<dbReference type="CDD" id="cd17502">
    <property type="entry name" value="MFS_Azr1_MDR_like"/>
    <property type="match status" value="1"/>
</dbReference>
<evidence type="ECO:0000256" key="6">
    <source>
        <dbReference type="ARBA" id="ARBA00022989"/>
    </source>
</evidence>
<dbReference type="Proteomes" id="UP000067708">
    <property type="component" value="Chromosome"/>
</dbReference>
<feature type="transmembrane region" description="Helical" evidence="8">
    <location>
        <begin position="184"/>
        <end position="205"/>
    </location>
</feature>
<evidence type="ECO:0000259" key="9">
    <source>
        <dbReference type="PROSITE" id="PS50850"/>
    </source>
</evidence>
<evidence type="ECO:0000313" key="10">
    <source>
        <dbReference type="EMBL" id="AIC46894.1"/>
    </source>
</evidence>
<dbReference type="InterPro" id="IPR020846">
    <property type="entry name" value="MFS_dom"/>
</dbReference>
<keyword evidence="4" id="KW-1003">Cell membrane</keyword>
<dbReference type="KEGG" id="rla:Rhola_00000630"/>
<dbReference type="PANTHER" id="PTHR23501:SF197">
    <property type="entry name" value="COMD"/>
    <property type="match status" value="1"/>
</dbReference>
<comment type="subcellular location">
    <subcellularLocation>
        <location evidence="1">Cell membrane</location>
        <topology evidence="1">Multi-pass membrane protein</topology>
    </subcellularLocation>
</comment>
<keyword evidence="11" id="KW-1185">Reference proteome</keyword>
<feature type="transmembrane region" description="Helical" evidence="8">
    <location>
        <begin position="217"/>
        <end position="236"/>
    </location>
</feature>
<feature type="transmembrane region" description="Helical" evidence="8">
    <location>
        <begin position="323"/>
        <end position="343"/>
    </location>
</feature>
<dbReference type="EMBL" id="CP007490">
    <property type="protein sequence ID" value="AIC46894.1"/>
    <property type="molecule type" value="Genomic_DNA"/>
</dbReference>
<evidence type="ECO:0000256" key="4">
    <source>
        <dbReference type="ARBA" id="ARBA00022475"/>
    </source>
</evidence>
<dbReference type="RefSeq" id="WP_051636126.1">
    <property type="nucleotide sequence ID" value="NZ_CP007490.1"/>
</dbReference>
<dbReference type="InterPro" id="IPR036259">
    <property type="entry name" value="MFS_trans_sf"/>
</dbReference>
<dbReference type="GO" id="GO:0005886">
    <property type="term" value="C:plasma membrane"/>
    <property type="evidence" value="ECO:0007669"/>
    <property type="project" value="UniProtKB-SubCell"/>
</dbReference>
<dbReference type="eggNOG" id="COG0477">
    <property type="taxonomic scope" value="Bacteria"/>
</dbReference>
<dbReference type="PATRIC" id="fig|529884.3.peg.59"/>
<dbReference type="InterPro" id="IPR004638">
    <property type="entry name" value="EmrB-like"/>
</dbReference>
<feature type="transmembrane region" description="Helical" evidence="8">
    <location>
        <begin position="121"/>
        <end position="142"/>
    </location>
</feature>
<feature type="domain" description="Major facilitator superfamily (MFS) profile" evidence="9">
    <location>
        <begin position="27"/>
        <end position="535"/>
    </location>
</feature>
<evidence type="ECO:0000256" key="1">
    <source>
        <dbReference type="ARBA" id="ARBA00004651"/>
    </source>
</evidence>
<keyword evidence="3" id="KW-0813">Transport</keyword>
<protein>
    <submittedName>
        <fullName evidence="10">Drug resistance transporter, EmrB/QacA subfamily</fullName>
    </submittedName>
</protein>
<feature type="transmembrane region" description="Helical" evidence="8">
    <location>
        <begin position="423"/>
        <end position="442"/>
    </location>
</feature>
<organism evidence="10 11">
    <name type="scientific">Rhodoluna lacicola</name>
    <dbReference type="NCBI Taxonomy" id="529884"/>
    <lineage>
        <taxon>Bacteria</taxon>
        <taxon>Bacillati</taxon>
        <taxon>Actinomycetota</taxon>
        <taxon>Actinomycetes</taxon>
        <taxon>Micrococcales</taxon>
        <taxon>Microbacteriaceae</taxon>
        <taxon>Luna cluster</taxon>
        <taxon>Luna-1 subcluster</taxon>
        <taxon>Rhodoluna</taxon>
    </lineage>
</organism>
<comment type="similarity">
    <text evidence="2">Belongs to the major facilitator superfamily. TCR/Tet family.</text>
</comment>
<accession>A0A060JKT1</accession>
<feature type="transmembrane region" description="Helical" evidence="8">
    <location>
        <begin position="242"/>
        <end position="266"/>
    </location>
</feature>
<gene>
    <name evidence="10" type="ORF">Rhola_00000630</name>
</gene>
<proteinExistence type="inferred from homology"/>
<dbReference type="PROSITE" id="PS50850">
    <property type="entry name" value="MFS"/>
    <property type="match status" value="1"/>
</dbReference>
<dbReference type="OrthoDB" id="7375466at2"/>
<evidence type="ECO:0000256" key="3">
    <source>
        <dbReference type="ARBA" id="ARBA00022448"/>
    </source>
</evidence>
<feature type="transmembrane region" description="Helical" evidence="8">
    <location>
        <begin position="508"/>
        <end position="530"/>
    </location>
</feature>
<dbReference type="InterPro" id="IPR011701">
    <property type="entry name" value="MFS"/>
</dbReference>
<keyword evidence="6 8" id="KW-1133">Transmembrane helix</keyword>
<dbReference type="NCBIfam" id="TIGR00711">
    <property type="entry name" value="efflux_EmrB"/>
    <property type="match status" value="1"/>
</dbReference>
<dbReference type="HOGENOM" id="CLU_000960_2_3_11"/>
<feature type="transmembrane region" description="Helical" evidence="8">
    <location>
        <begin position="350"/>
        <end position="368"/>
    </location>
</feature>
<dbReference type="STRING" id="529884.Rhola_00000630"/>
<evidence type="ECO:0000256" key="5">
    <source>
        <dbReference type="ARBA" id="ARBA00022692"/>
    </source>
</evidence>
<dbReference type="SUPFAM" id="SSF103473">
    <property type="entry name" value="MFS general substrate transporter"/>
    <property type="match status" value="1"/>
</dbReference>
<evidence type="ECO:0000256" key="7">
    <source>
        <dbReference type="ARBA" id="ARBA00023136"/>
    </source>
</evidence>
<dbReference type="Gene3D" id="1.20.1250.20">
    <property type="entry name" value="MFS general substrate transporter like domains"/>
    <property type="match status" value="1"/>
</dbReference>
<dbReference type="PANTHER" id="PTHR23501">
    <property type="entry name" value="MAJOR FACILITATOR SUPERFAMILY"/>
    <property type="match status" value="1"/>
</dbReference>
<feature type="transmembrane region" description="Helical" evidence="8">
    <location>
        <begin position="92"/>
        <end position="109"/>
    </location>
</feature>
<dbReference type="Gene3D" id="1.20.1720.10">
    <property type="entry name" value="Multidrug resistance protein D"/>
    <property type="match status" value="1"/>
</dbReference>
<keyword evidence="7 8" id="KW-0472">Membrane</keyword>
<feature type="transmembrane region" description="Helical" evidence="8">
    <location>
        <begin position="380"/>
        <end position="402"/>
    </location>
</feature>
<feature type="transmembrane region" description="Helical" evidence="8">
    <location>
        <begin position="24"/>
        <end position="41"/>
    </location>
</feature>
<sequence>MARADRKAAAEESAKTGVMTHRQIMLVLVGLMSGMFLSALDQSVVGSAMRTIADDLQGLELQAWATTAYLITSTVTTPLYGKLGDIFGRRRLFIFAIAVFVIGSVTAAFSNSMYELAAWRAFQGIGAGGLFTLSLTILADIVPPRERARYQGMFMAVFGTSSVLGPLIGGLFADIDTFLFVEGWRWIFLINLPIGIAAMLMVVSFLHVPHTPRKSKIDWLGSAAIIVAVVPLLLVAESGRDWGWNSSLAITMYVTGAIGIISFLFIERKMGDDAILPLKLFKSRTFSMSTGIGVIVGVGMFGGMMTLPLILQIVKGASPTEAGLLMIPMTIGMMTASMGSGIITGRTGKYKIFMVLGTAMMTLSYVYFAQMKYDWEIWQISIGMVVMGLGLGQLMQTLTIAAQNAVDARDIGVATSSSTFFRQMGGTGGVAVFLSILFATLADKGSWIGEQIKSVLMAKPELLTLPENSILKNTQPGGIADMVATDSSFLQSISPEISKPILIAFTEAGVTVFSAAAAVIFVGFVLTWFVKEVPLRQMSGVAAKAEEEAKLASMH</sequence>
<dbReference type="Pfam" id="PF07690">
    <property type="entry name" value="MFS_1"/>
    <property type="match status" value="1"/>
</dbReference>
<dbReference type="FunFam" id="1.20.1720.10:FF:000004">
    <property type="entry name" value="EmrB/QacA family drug resistance transporter"/>
    <property type="match status" value="1"/>
</dbReference>
<evidence type="ECO:0000256" key="2">
    <source>
        <dbReference type="ARBA" id="ARBA00007520"/>
    </source>
</evidence>
<feature type="transmembrane region" description="Helical" evidence="8">
    <location>
        <begin position="154"/>
        <end position="172"/>
    </location>
</feature>
<feature type="transmembrane region" description="Helical" evidence="8">
    <location>
        <begin position="61"/>
        <end position="80"/>
    </location>
</feature>
<evidence type="ECO:0000256" key="8">
    <source>
        <dbReference type="SAM" id="Phobius"/>
    </source>
</evidence>
<dbReference type="GO" id="GO:0022857">
    <property type="term" value="F:transmembrane transporter activity"/>
    <property type="evidence" value="ECO:0007669"/>
    <property type="project" value="InterPro"/>
</dbReference>
<name>A0A060JKT1_9MICO</name>
<feature type="transmembrane region" description="Helical" evidence="8">
    <location>
        <begin position="286"/>
        <end position="311"/>
    </location>
</feature>
<keyword evidence="5 8" id="KW-0812">Transmembrane</keyword>